<dbReference type="AlphaFoldDB" id="A0A6C0KNR3"/>
<proteinExistence type="predicted"/>
<protein>
    <submittedName>
        <fullName evidence="2">Uncharacterized protein</fullName>
    </submittedName>
</protein>
<reference evidence="2" key="1">
    <citation type="journal article" date="2020" name="Nature">
        <title>Giant virus diversity and host interactions through global metagenomics.</title>
        <authorList>
            <person name="Schulz F."/>
            <person name="Roux S."/>
            <person name="Paez-Espino D."/>
            <person name="Jungbluth S."/>
            <person name="Walsh D.A."/>
            <person name="Denef V.J."/>
            <person name="McMahon K.D."/>
            <person name="Konstantinidis K.T."/>
            <person name="Eloe-Fadrosh E.A."/>
            <person name="Kyrpides N.C."/>
            <person name="Woyke T."/>
        </authorList>
    </citation>
    <scope>NUCLEOTIDE SEQUENCE</scope>
    <source>
        <strain evidence="2">GVMAG-S-3300013006-158</strain>
    </source>
</reference>
<dbReference type="EMBL" id="MN740938">
    <property type="protein sequence ID" value="QHU18821.1"/>
    <property type="molecule type" value="Genomic_DNA"/>
</dbReference>
<evidence type="ECO:0000313" key="2">
    <source>
        <dbReference type="EMBL" id="QHU18821.1"/>
    </source>
</evidence>
<accession>A0A6C0KNR3</accession>
<organism evidence="2">
    <name type="scientific">viral metagenome</name>
    <dbReference type="NCBI Taxonomy" id="1070528"/>
    <lineage>
        <taxon>unclassified sequences</taxon>
        <taxon>metagenomes</taxon>
        <taxon>organismal metagenomes</taxon>
    </lineage>
</organism>
<feature type="region of interest" description="Disordered" evidence="1">
    <location>
        <begin position="1"/>
        <end position="32"/>
    </location>
</feature>
<name>A0A6C0KNR3_9ZZZZ</name>
<sequence length="72" mass="7893">MGRKTTCRRNKTRRGGRGGLGMSSYGVGDRSTTGASSVLAQYTGTPGVSRGGARLHRTYKKKKERVVHRKRL</sequence>
<feature type="compositionally biased region" description="Basic residues" evidence="1">
    <location>
        <begin position="1"/>
        <end position="16"/>
    </location>
</feature>
<evidence type="ECO:0000256" key="1">
    <source>
        <dbReference type="SAM" id="MobiDB-lite"/>
    </source>
</evidence>